<name>A0A4C1XPD7_EUMVA</name>
<reference evidence="1 2" key="1">
    <citation type="journal article" date="2019" name="Commun. Biol.">
        <title>The bagworm genome reveals a unique fibroin gene that provides high tensile strength.</title>
        <authorList>
            <person name="Kono N."/>
            <person name="Nakamura H."/>
            <person name="Ohtoshi R."/>
            <person name="Tomita M."/>
            <person name="Numata K."/>
            <person name="Arakawa K."/>
        </authorList>
    </citation>
    <scope>NUCLEOTIDE SEQUENCE [LARGE SCALE GENOMIC DNA]</scope>
</reference>
<accession>A0A4C1XPD7</accession>
<dbReference type="InterPro" id="IPR036691">
    <property type="entry name" value="Endo/exonu/phosph_ase_sf"/>
</dbReference>
<dbReference type="OrthoDB" id="412981at2759"/>
<proteinExistence type="predicted"/>
<gene>
    <name evidence="1" type="primary">RTase</name>
    <name evidence="1" type="ORF">EVAR_89941_1</name>
</gene>
<protein>
    <submittedName>
        <fullName evidence="1">Probable RNA-directed DNA polymerase from transposon BS</fullName>
    </submittedName>
</protein>
<dbReference type="EMBL" id="BGZK01000911">
    <property type="protein sequence ID" value="GBP64862.1"/>
    <property type="molecule type" value="Genomic_DNA"/>
</dbReference>
<dbReference type="SUPFAM" id="SSF56219">
    <property type="entry name" value="DNase I-like"/>
    <property type="match status" value="1"/>
</dbReference>
<organism evidence="1 2">
    <name type="scientific">Eumeta variegata</name>
    <name type="common">Bagworm moth</name>
    <name type="synonym">Eumeta japonica</name>
    <dbReference type="NCBI Taxonomy" id="151549"/>
    <lineage>
        <taxon>Eukaryota</taxon>
        <taxon>Metazoa</taxon>
        <taxon>Ecdysozoa</taxon>
        <taxon>Arthropoda</taxon>
        <taxon>Hexapoda</taxon>
        <taxon>Insecta</taxon>
        <taxon>Pterygota</taxon>
        <taxon>Neoptera</taxon>
        <taxon>Endopterygota</taxon>
        <taxon>Lepidoptera</taxon>
        <taxon>Glossata</taxon>
        <taxon>Ditrysia</taxon>
        <taxon>Tineoidea</taxon>
        <taxon>Psychidae</taxon>
        <taxon>Oiketicinae</taxon>
        <taxon>Eumeta</taxon>
    </lineage>
</organism>
<keyword evidence="2" id="KW-1185">Reference proteome</keyword>
<dbReference type="AlphaFoldDB" id="A0A4C1XPD7"/>
<dbReference type="GO" id="GO:0003964">
    <property type="term" value="F:RNA-directed DNA polymerase activity"/>
    <property type="evidence" value="ECO:0007669"/>
    <property type="project" value="UniProtKB-KW"/>
</dbReference>
<dbReference type="Proteomes" id="UP000299102">
    <property type="component" value="Unassembled WGS sequence"/>
</dbReference>
<sequence length="336" mass="38273">MEPGLSTAMTKPFHMDVTERVINPSNPSELLAEKEPIVERRRRRRRRKDCDCSRPTPGSRFCSSDIHTFFDDHTPTILTGDLNAKHTAWGSRVVSLARRQLLQDAADYGYEVLGPDTPSHVPTDPHFRANVLNSVLCHRLPFPIHVEDLFDMDTQHLILITLDTIPHLTPARPQTHRTNWSAYQRALEELHVGKSFSSPEEVDLAALHLNHEIQTAYGAATIHLPAPTCRRWDRPPCLGAAWEETIGQAGEDWKSLRQLCRRLTKAPTPVCPLLDKTGIRRYAAKDPAEILSEHLKEQFTLHPASDSHPIIVHHEEVERREREFLSTQIPPLPDDY</sequence>
<evidence type="ECO:0000313" key="2">
    <source>
        <dbReference type="Proteomes" id="UP000299102"/>
    </source>
</evidence>
<keyword evidence="1" id="KW-0695">RNA-directed DNA polymerase</keyword>
<evidence type="ECO:0000313" key="1">
    <source>
        <dbReference type="EMBL" id="GBP64862.1"/>
    </source>
</evidence>
<keyword evidence="1" id="KW-0548">Nucleotidyltransferase</keyword>
<comment type="caution">
    <text evidence="1">The sequence shown here is derived from an EMBL/GenBank/DDBJ whole genome shotgun (WGS) entry which is preliminary data.</text>
</comment>
<keyword evidence="1" id="KW-0808">Transferase</keyword>
<dbReference type="Gene3D" id="3.60.10.10">
    <property type="entry name" value="Endonuclease/exonuclease/phosphatase"/>
    <property type="match status" value="1"/>
</dbReference>